<keyword evidence="2" id="KW-1133">Transmembrane helix</keyword>
<feature type="region of interest" description="Disordered" evidence="1">
    <location>
        <begin position="219"/>
        <end position="252"/>
    </location>
</feature>
<accession>A0A6A6FWW5</accession>
<reference evidence="3" key="1">
    <citation type="journal article" date="2020" name="Stud. Mycol.">
        <title>101 Dothideomycetes genomes: a test case for predicting lifestyles and emergence of pathogens.</title>
        <authorList>
            <person name="Haridas S."/>
            <person name="Albert R."/>
            <person name="Binder M."/>
            <person name="Bloem J."/>
            <person name="Labutti K."/>
            <person name="Salamov A."/>
            <person name="Andreopoulos B."/>
            <person name="Baker S."/>
            <person name="Barry K."/>
            <person name="Bills G."/>
            <person name="Bluhm B."/>
            <person name="Cannon C."/>
            <person name="Castanera R."/>
            <person name="Culley D."/>
            <person name="Daum C."/>
            <person name="Ezra D."/>
            <person name="Gonzalez J."/>
            <person name="Henrissat B."/>
            <person name="Kuo A."/>
            <person name="Liang C."/>
            <person name="Lipzen A."/>
            <person name="Lutzoni F."/>
            <person name="Magnuson J."/>
            <person name="Mondo S."/>
            <person name="Nolan M."/>
            <person name="Ohm R."/>
            <person name="Pangilinan J."/>
            <person name="Park H.-J."/>
            <person name="Ramirez L."/>
            <person name="Alfaro M."/>
            <person name="Sun H."/>
            <person name="Tritt A."/>
            <person name="Yoshinaga Y."/>
            <person name="Zwiers L.-H."/>
            <person name="Turgeon B."/>
            <person name="Goodwin S."/>
            <person name="Spatafora J."/>
            <person name="Crous P."/>
            <person name="Grigoriev I."/>
        </authorList>
    </citation>
    <scope>NUCLEOTIDE SEQUENCE</scope>
    <source>
        <strain evidence="3">SCOH1-5</strain>
    </source>
</reference>
<feature type="region of interest" description="Disordered" evidence="1">
    <location>
        <begin position="142"/>
        <end position="162"/>
    </location>
</feature>
<evidence type="ECO:0000256" key="2">
    <source>
        <dbReference type="SAM" id="Phobius"/>
    </source>
</evidence>
<proteinExistence type="predicted"/>
<dbReference type="Proteomes" id="UP000799539">
    <property type="component" value="Unassembled WGS sequence"/>
</dbReference>
<evidence type="ECO:0000313" key="4">
    <source>
        <dbReference type="Proteomes" id="UP000799539"/>
    </source>
</evidence>
<feature type="compositionally biased region" description="Basic and acidic residues" evidence="1">
    <location>
        <begin position="221"/>
        <end position="231"/>
    </location>
</feature>
<name>A0A6A6FWW5_9PEZI</name>
<keyword evidence="2" id="KW-0472">Membrane</keyword>
<keyword evidence="2" id="KW-0812">Transmembrane</keyword>
<evidence type="ECO:0000313" key="3">
    <source>
        <dbReference type="EMBL" id="KAF2217738.1"/>
    </source>
</evidence>
<feature type="transmembrane region" description="Helical" evidence="2">
    <location>
        <begin position="294"/>
        <end position="323"/>
    </location>
</feature>
<keyword evidence="4" id="KW-1185">Reference proteome</keyword>
<gene>
    <name evidence="3" type="ORF">CERZMDRAFT_92390</name>
</gene>
<evidence type="ECO:0000256" key="1">
    <source>
        <dbReference type="SAM" id="MobiDB-lite"/>
    </source>
</evidence>
<protein>
    <submittedName>
        <fullName evidence="3">Uncharacterized protein</fullName>
    </submittedName>
</protein>
<feature type="compositionally biased region" description="Polar residues" evidence="1">
    <location>
        <begin position="233"/>
        <end position="247"/>
    </location>
</feature>
<dbReference type="EMBL" id="ML992662">
    <property type="protein sequence ID" value="KAF2217738.1"/>
    <property type="molecule type" value="Genomic_DNA"/>
</dbReference>
<feature type="region of interest" description="Disordered" evidence="1">
    <location>
        <begin position="75"/>
        <end position="110"/>
    </location>
</feature>
<dbReference type="AlphaFoldDB" id="A0A6A6FWW5"/>
<sequence>MTTNYRTRRVEVIRQNVRRHQQAAEKQEVAERATPAYLQHHGRISGCTPETFLRRRKPVMRTPWIPSEDLDSCGHAPLKLSDDSESRTRTAPFPTCYSNPESPATAPRTPVTVPYHLDTFDEYYDLKPRYMLSYIIPNARAEPEPKSRSASFDEESRSHALSQGISTSKFGIANPHSRFAAPIGLSTRITDLASPPKERKRGPFRRAKAVAQFAEQPAVFRMEKTSRKPGRDSATTGPARAQTSKQPLESLRHSHIPPSLENEAWELSHTGNSSGTSESASPGTMERGIMRMRAIIDIAMCIFAFSLVIVALIGTMSTFATVITAPASW</sequence>
<dbReference type="OrthoDB" id="3642293at2759"/>
<organism evidence="3 4">
    <name type="scientific">Cercospora zeae-maydis SCOH1-5</name>
    <dbReference type="NCBI Taxonomy" id="717836"/>
    <lineage>
        <taxon>Eukaryota</taxon>
        <taxon>Fungi</taxon>
        <taxon>Dikarya</taxon>
        <taxon>Ascomycota</taxon>
        <taxon>Pezizomycotina</taxon>
        <taxon>Dothideomycetes</taxon>
        <taxon>Dothideomycetidae</taxon>
        <taxon>Mycosphaerellales</taxon>
        <taxon>Mycosphaerellaceae</taxon>
        <taxon>Cercospora</taxon>
    </lineage>
</organism>